<evidence type="ECO:0000313" key="3">
    <source>
        <dbReference type="Proteomes" id="UP000186609"/>
    </source>
</evidence>
<dbReference type="InterPro" id="IPR016181">
    <property type="entry name" value="Acyl_CoA_acyltransferase"/>
</dbReference>
<evidence type="ECO:0000256" key="1">
    <source>
        <dbReference type="SAM" id="MobiDB-lite"/>
    </source>
</evidence>
<dbReference type="EMBL" id="CP019236">
    <property type="protein sequence ID" value="APW38180.1"/>
    <property type="molecule type" value="Genomic_DNA"/>
</dbReference>
<protein>
    <recommendedName>
        <fullName evidence="4">N-acetyltransferase domain-containing protein</fullName>
    </recommendedName>
</protein>
<dbReference type="Gene3D" id="3.40.630.30">
    <property type="match status" value="1"/>
</dbReference>
<accession>A0A1P8JWP5</accession>
<organism evidence="2 3">
    <name type="scientific">Rhodoferax koreensis</name>
    <dbReference type="NCBI Taxonomy" id="1842727"/>
    <lineage>
        <taxon>Bacteria</taxon>
        <taxon>Pseudomonadati</taxon>
        <taxon>Pseudomonadota</taxon>
        <taxon>Betaproteobacteria</taxon>
        <taxon>Burkholderiales</taxon>
        <taxon>Comamonadaceae</taxon>
        <taxon>Rhodoferax</taxon>
    </lineage>
</organism>
<gene>
    <name evidence="2" type="ORF">RD110_14040</name>
</gene>
<evidence type="ECO:0008006" key="4">
    <source>
        <dbReference type="Google" id="ProtNLM"/>
    </source>
</evidence>
<name>A0A1P8JWP5_9BURK</name>
<proteinExistence type="predicted"/>
<feature type="region of interest" description="Disordered" evidence="1">
    <location>
        <begin position="1"/>
        <end position="25"/>
    </location>
</feature>
<dbReference type="KEGG" id="rhy:RD110_14040"/>
<dbReference type="Proteomes" id="UP000186609">
    <property type="component" value="Chromosome"/>
</dbReference>
<sequence>MTNRHFDSTPITVQREPAPVQPQRLPSQAMAEERLPFTVRLVCNEEDLAKAVHIRHSAYARHVPAFADTLRFPEASDFEDGIAVLLAESKLDGSPLGTMRIQTNQFGPLSLEHSLTLPDSLQGLSLAEATRLGVTGTGVGRLVKTVLFKAFFLYCQQNGIDWMVVTGRAPVDRQYDSLLFKDVYPELGYIPLPHVGNLPHRIMSFEVATAQARWAAANHPLQNFIFHTRHPDIDLRVRAKAILPVHAGVRFAPPSTRHVM</sequence>
<reference evidence="2 3" key="1">
    <citation type="submission" date="2017-01" db="EMBL/GenBank/DDBJ databases">
        <authorList>
            <person name="Mah S.A."/>
            <person name="Swanson W.J."/>
            <person name="Moy G.W."/>
            <person name="Vacquier V.D."/>
        </authorList>
    </citation>
    <scope>NUCLEOTIDE SEQUENCE [LARGE SCALE GENOMIC DNA]</scope>
    <source>
        <strain evidence="2 3">DCY110</strain>
    </source>
</reference>
<keyword evidence="3" id="KW-1185">Reference proteome</keyword>
<dbReference type="AlphaFoldDB" id="A0A1P8JWP5"/>
<evidence type="ECO:0000313" key="2">
    <source>
        <dbReference type="EMBL" id="APW38180.1"/>
    </source>
</evidence>
<dbReference type="SUPFAM" id="SSF55729">
    <property type="entry name" value="Acyl-CoA N-acyltransferases (Nat)"/>
    <property type="match status" value="1"/>
</dbReference>